<dbReference type="RefSeq" id="WP_116851491.1">
    <property type="nucleotide sequence ID" value="NZ_QTJV01000001.1"/>
</dbReference>
<keyword evidence="1" id="KW-1133">Transmembrane helix</keyword>
<dbReference type="OrthoDB" id="5491447at2"/>
<organism evidence="4 5">
    <name type="scientific">Chitinophaga silvisoli</name>
    <dbReference type="NCBI Taxonomy" id="2291814"/>
    <lineage>
        <taxon>Bacteria</taxon>
        <taxon>Pseudomonadati</taxon>
        <taxon>Bacteroidota</taxon>
        <taxon>Chitinophagia</taxon>
        <taxon>Chitinophagales</taxon>
        <taxon>Chitinophagaceae</taxon>
        <taxon>Chitinophaga</taxon>
    </lineage>
</organism>
<dbReference type="Pfam" id="PF13559">
    <property type="entry name" value="DUF4129"/>
    <property type="match status" value="1"/>
</dbReference>
<name>A0A3E1P7L7_9BACT</name>
<dbReference type="AlphaFoldDB" id="A0A3E1P7L7"/>
<keyword evidence="5" id="KW-1185">Reference proteome</keyword>
<dbReference type="InterPro" id="IPR025403">
    <property type="entry name" value="TgpA-like_C"/>
</dbReference>
<protein>
    <submittedName>
        <fullName evidence="4">DUF4129 domain-containing protein</fullName>
    </submittedName>
</protein>
<dbReference type="EMBL" id="QTJV01000001">
    <property type="protein sequence ID" value="RFM36161.1"/>
    <property type="molecule type" value="Genomic_DNA"/>
</dbReference>
<dbReference type="Proteomes" id="UP000261174">
    <property type="component" value="Unassembled WGS sequence"/>
</dbReference>
<feature type="signal peptide" evidence="2">
    <location>
        <begin position="1"/>
        <end position="21"/>
    </location>
</feature>
<comment type="caution">
    <text evidence="4">The sequence shown here is derived from an EMBL/GenBank/DDBJ whole genome shotgun (WGS) entry which is preliminary data.</text>
</comment>
<keyword evidence="1" id="KW-0812">Transmembrane</keyword>
<feature type="chain" id="PRO_5017586022" evidence="2">
    <location>
        <begin position="22"/>
        <end position="276"/>
    </location>
</feature>
<gene>
    <name evidence="4" type="ORF">DXN04_01210</name>
</gene>
<evidence type="ECO:0000313" key="4">
    <source>
        <dbReference type="EMBL" id="RFM36161.1"/>
    </source>
</evidence>
<proteinExistence type="predicted"/>
<keyword evidence="2" id="KW-0732">Signal</keyword>
<reference evidence="4 5" key="1">
    <citation type="submission" date="2018-08" db="EMBL/GenBank/DDBJ databases">
        <title>Chitinophaga sp. K20C18050901, a novel bacterium isolated from forest soil.</title>
        <authorList>
            <person name="Wang C."/>
        </authorList>
    </citation>
    <scope>NUCLEOTIDE SEQUENCE [LARGE SCALE GENOMIC DNA]</scope>
    <source>
        <strain evidence="4 5">K20C18050901</strain>
    </source>
</reference>
<evidence type="ECO:0000313" key="5">
    <source>
        <dbReference type="Proteomes" id="UP000261174"/>
    </source>
</evidence>
<evidence type="ECO:0000256" key="2">
    <source>
        <dbReference type="SAM" id="SignalP"/>
    </source>
</evidence>
<evidence type="ECO:0000259" key="3">
    <source>
        <dbReference type="Pfam" id="PF13559"/>
    </source>
</evidence>
<accession>A0A3E1P7L7</accession>
<evidence type="ECO:0000256" key="1">
    <source>
        <dbReference type="SAM" id="Phobius"/>
    </source>
</evidence>
<keyword evidence="1" id="KW-0472">Membrane</keyword>
<feature type="domain" description="Protein-glutamine gamma-glutamyltransferase-like C-terminal" evidence="3">
    <location>
        <begin position="199"/>
        <end position="259"/>
    </location>
</feature>
<feature type="transmembrane region" description="Helical" evidence="1">
    <location>
        <begin position="126"/>
        <end position="147"/>
    </location>
</feature>
<sequence length="276" mass="31852">MREGLKALLIVLLLLPCSLYAQEIDLDSTSLEEAVIPTVTADIDTAVELSAAPYLYDEAVPMDADTVDDYDEASALLIRKVPADVRDKFSKDKKLVYHQRPHKKTEEIDYKWLNLIIVGIMYFFKFFWWLIVLLILAVMGVAVFVYLRRNGYVFKRGTSETVKEEVQLADVDHDAIAYESAIQQAIAEGKLRLAVRLMYLQVIRVLADKEIIEYSKEKTNAAYLRSLSQTQWHKPFARLTVDYEYIWYGEVPVNGEQFSTIQGQFKQFLNELGYIR</sequence>